<dbReference type="EMBL" id="JBHSFV010000002">
    <property type="protein sequence ID" value="MFC4633225.1"/>
    <property type="molecule type" value="Genomic_DNA"/>
</dbReference>
<dbReference type="Gene3D" id="2.40.10.10">
    <property type="entry name" value="Trypsin-like serine proteases"/>
    <property type="match status" value="2"/>
</dbReference>
<keyword evidence="5" id="KW-1185">Reference proteome</keyword>
<comment type="caution">
    <text evidence="4">The sequence shown here is derived from an EMBL/GenBank/DDBJ whole genome shotgun (WGS) entry which is preliminary data.</text>
</comment>
<dbReference type="InterPro" id="IPR001254">
    <property type="entry name" value="Trypsin_dom"/>
</dbReference>
<dbReference type="Pfam" id="PF00089">
    <property type="entry name" value="Trypsin"/>
    <property type="match status" value="1"/>
</dbReference>
<reference evidence="5" key="1">
    <citation type="journal article" date="2019" name="Int. J. Syst. Evol. Microbiol.">
        <title>The Global Catalogue of Microorganisms (GCM) 10K type strain sequencing project: providing services to taxonomists for standard genome sequencing and annotation.</title>
        <authorList>
            <consortium name="The Broad Institute Genomics Platform"/>
            <consortium name="The Broad Institute Genome Sequencing Center for Infectious Disease"/>
            <person name="Wu L."/>
            <person name="Ma J."/>
        </authorList>
    </citation>
    <scope>NUCLEOTIDE SEQUENCE [LARGE SCALE GENOMIC DNA]</scope>
    <source>
        <strain evidence="5">YJ-61-S</strain>
    </source>
</reference>
<proteinExistence type="predicted"/>
<feature type="signal peptide" evidence="2">
    <location>
        <begin position="1"/>
        <end position="19"/>
    </location>
</feature>
<accession>A0ABV9HU60</accession>
<dbReference type="Proteomes" id="UP001596043">
    <property type="component" value="Unassembled WGS sequence"/>
</dbReference>
<dbReference type="PANTHER" id="PTHR15462:SF8">
    <property type="entry name" value="SERINE PROTEASE"/>
    <property type="match status" value="1"/>
</dbReference>
<gene>
    <name evidence="4" type="ORF">ACFO3O_04865</name>
</gene>
<evidence type="ECO:0000313" key="4">
    <source>
        <dbReference type="EMBL" id="MFC4633225.1"/>
    </source>
</evidence>
<dbReference type="InterPro" id="IPR050966">
    <property type="entry name" value="Glutamyl_endopeptidase"/>
</dbReference>
<dbReference type="EC" id="3.4.21.-" evidence="4"/>
<organism evidence="4 5">
    <name type="scientific">Dokdonia ponticola</name>
    <dbReference type="NCBI Taxonomy" id="2041041"/>
    <lineage>
        <taxon>Bacteria</taxon>
        <taxon>Pseudomonadati</taxon>
        <taxon>Bacteroidota</taxon>
        <taxon>Flavobacteriia</taxon>
        <taxon>Flavobacteriales</taxon>
        <taxon>Flavobacteriaceae</taxon>
        <taxon>Dokdonia</taxon>
    </lineage>
</organism>
<dbReference type="SUPFAM" id="SSF50494">
    <property type="entry name" value="Trypsin-like serine proteases"/>
    <property type="match status" value="1"/>
</dbReference>
<evidence type="ECO:0000256" key="2">
    <source>
        <dbReference type="SAM" id="SignalP"/>
    </source>
</evidence>
<dbReference type="RefSeq" id="WP_379977420.1">
    <property type="nucleotide sequence ID" value="NZ_JBHSFV010000002.1"/>
</dbReference>
<feature type="domain" description="Peptidase S1" evidence="3">
    <location>
        <begin position="48"/>
        <end position="227"/>
    </location>
</feature>
<evidence type="ECO:0000259" key="3">
    <source>
        <dbReference type="Pfam" id="PF00089"/>
    </source>
</evidence>
<dbReference type="InterPro" id="IPR009003">
    <property type="entry name" value="Peptidase_S1_PA"/>
</dbReference>
<protein>
    <submittedName>
        <fullName evidence="4">Trypsin-like serine peptidase</fullName>
        <ecNumber evidence="4">3.4.21.-</ecNumber>
    </submittedName>
</protein>
<sequence>MKRLLILIILNLTFTNIYSQNCVLDSNNREEITQALNENNFIAHIEIYRNRGRKFDATVSFISPNVIVGAGHSFRERWYSKIDSMKIFIGQRSNETGENVFIAKHTFKRKDIKTWVHKKFQRWGNPDFDFAIIALNKNVVNQYFELAKFSEIKDDIELVTINGYPGDKGNIELWTKSSLTENVNEKENVLLYDMFTSKGDSGAPVWSEKNGTYQLIGIHGTGHYRNGSCNGAVKLTDAYIDFFEGFINDTKIE</sequence>
<dbReference type="PANTHER" id="PTHR15462">
    <property type="entry name" value="SERINE PROTEASE"/>
    <property type="match status" value="1"/>
</dbReference>
<dbReference type="InterPro" id="IPR043504">
    <property type="entry name" value="Peptidase_S1_PA_chymotrypsin"/>
</dbReference>
<feature type="chain" id="PRO_5047225057" evidence="2">
    <location>
        <begin position="20"/>
        <end position="253"/>
    </location>
</feature>
<keyword evidence="4" id="KW-0378">Hydrolase</keyword>
<name>A0ABV9HU60_9FLAO</name>
<evidence type="ECO:0000313" key="5">
    <source>
        <dbReference type="Proteomes" id="UP001596043"/>
    </source>
</evidence>
<dbReference type="GO" id="GO:0016787">
    <property type="term" value="F:hydrolase activity"/>
    <property type="evidence" value="ECO:0007669"/>
    <property type="project" value="UniProtKB-KW"/>
</dbReference>
<keyword evidence="1 2" id="KW-0732">Signal</keyword>
<evidence type="ECO:0000256" key="1">
    <source>
        <dbReference type="ARBA" id="ARBA00022729"/>
    </source>
</evidence>